<organism evidence="1 2">
    <name type="scientific">Ignisphaera aggregans (strain DSM 17230 / JCM 13409 / AQ1.S1)</name>
    <dbReference type="NCBI Taxonomy" id="583356"/>
    <lineage>
        <taxon>Archaea</taxon>
        <taxon>Thermoproteota</taxon>
        <taxon>Thermoprotei</taxon>
        <taxon>Desulfurococcales</taxon>
        <taxon>Desulfurococcaceae</taxon>
        <taxon>Ignisphaera</taxon>
    </lineage>
</organism>
<dbReference type="AlphaFoldDB" id="E0SRM4"/>
<dbReference type="KEGG" id="iag:Igag_0461"/>
<evidence type="ECO:0000313" key="2">
    <source>
        <dbReference type="Proteomes" id="UP000001304"/>
    </source>
</evidence>
<dbReference type="EMBL" id="CP002098">
    <property type="protein sequence ID" value="ADM27299.1"/>
    <property type="molecule type" value="Genomic_DNA"/>
</dbReference>
<gene>
    <name evidence="1" type="ordered locus">Igag_0461</name>
</gene>
<evidence type="ECO:0000313" key="1">
    <source>
        <dbReference type="EMBL" id="ADM27299.1"/>
    </source>
</evidence>
<protein>
    <submittedName>
        <fullName evidence="1">Uncharacterized protein</fullName>
    </submittedName>
</protein>
<reference evidence="1 2" key="1">
    <citation type="journal article" date="2010" name="Stand. Genomic Sci.">
        <title>Complete genome sequence of Ignisphaera aggregans type strain (AQ1.S1).</title>
        <authorList>
            <person name="Goker M."/>
            <person name="Held B."/>
            <person name="Lapidus A."/>
            <person name="Nolan M."/>
            <person name="Spring S."/>
            <person name="Yasawong M."/>
            <person name="Lucas S."/>
            <person name="Glavina Del Rio T."/>
            <person name="Tice H."/>
            <person name="Cheng J.F."/>
            <person name="Goodwin L."/>
            <person name="Tapia R."/>
            <person name="Pitluck S."/>
            <person name="Liolios K."/>
            <person name="Ivanova N."/>
            <person name="Mavromatis K."/>
            <person name="Mikhailova N."/>
            <person name="Pati A."/>
            <person name="Chen A."/>
            <person name="Palaniappan K."/>
            <person name="Brambilla E."/>
            <person name="Land M."/>
            <person name="Hauser L."/>
            <person name="Chang Y.J."/>
            <person name="Jeffries C.D."/>
            <person name="Brettin T."/>
            <person name="Detter J.C."/>
            <person name="Han C."/>
            <person name="Rohde M."/>
            <person name="Sikorski J."/>
            <person name="Woyke T."/>
            <person name="Bristow J."/>
            <person name="Eisen J.A."/>
            <person name="Markowitz V."/>
            <person name="Hugenholtz P."/>
            <person name="Kyrpides N.C."/>
            <person name="Klenk H.P."/>
        </authorList>
    </citation>
    <scope>NUCLEOTIDE SEQUENCE [LARGE SCALE GENOMIC DNA]</scope>
    <source>
        <strain evidence="2">DSM 17230 / JCM 13409 / AQ1.S1</strain>
    </source>
</reference>
<proteinExistence type="predicted"/>
<dbReference type="Proteomes" id="UP000001304">
    <property type="component" value="Chromosome"/>
</dbReference>
<keyword evidence="2" id="KW-1185">Reference proteome</keyword>
<dbReference type="BioCyc" id="IAGG583356:GHAH-465-MONOMER"/>
<sequence length="145" mass="16766">MIEIDKAFDIFRKGLHRLAIVVIPIPSNVRCIYRSQECIFIRRGISTDYEKLLRFIDFAIENNIVTCIVYTCRTSYKHRYIEVIELCSNSNNEISKHRYDSFLKCISFSDTIAIISKKDSIPLPISMIVALAQAMQKDVINIVVD</sequence>
<accession>E0SRM4</accession>
<dbReference type="HOGENOM" id="CLU_1782490_0_0_2"/>
<dbReference type="STRING" id="583356.Igag_0461"/>
<name>E0SRM4_IGNAA</name>